<name>A0A7R6PWG2_9GAMM</name>
<feature type="domain" description="AMP-binding enzyme C-terminal" evidence="4">
    <location>
        <begin position="436"/>
        <end position="510"/>
    </location>
</feature>
<keyword evidence="2 5" id="KW-0436">Ligase</keyword>
<evidence type="ECO:0000313" key="6">
    <source>
        <dbReference type="Proteomes" id="UP000595332"/>
    </source>
</evidence>
<dbReference type="PANTHER" id="PTHR43767:SF1">
    <property type="entry name" value="NONRIBOSOMAL PEPTIDE SYNTHASE PES1 (EUROFUNG)-RELATED"/>
    <property type="match status" value="1"/>
</dbReference>
<dbReference type="SUPFAM" id="SSF56801">
    <property type="entry name" value="Acetyl-CoA synthetase-like"/>
    <property type="match status" value="1"/>
</dbReference>
<dbReference type="InterPro" id="IPR000873">
    <property type="entry name" value="AMP-dep_synth/lig_dom"/>
</dbReference>
<accession>A0A7R6PWG2</accession>
<organism evidence="5 6">
    <name type="scientific">Neptunomonas japonica JAMM 1380</name>
    <dbReference type="NCBI Taxonomy" id="1441457"/>
    <lineage>
        <taxon>Bacteria</taxon>
        <taxon>Pseudomonadati</taxon>
        <taxon>Pseudomonadota</taxon>
        <taxon>Gammaproteobacteria</taxon>
        <taxon>Oceanospirillales</taxon>
        <taxon>Oceanospirillaceae</taxon>
        <taxon>Neptunomonas</taxon>
    </lineage>
</organism>
<dbReference type="PANTHER" id="PTHR43767">
    <property type="entry name" value="LONG-CHAIN-FATTY-ACID--COA LIGASE"/>
    <property type="match status" value="1"/>
</dbReference>
<dbReference type="InterPro" id="IPR020845">
    <property type="entry name" value="AMP-binding_CS"/>
</dbReference>
<dbReference type="NCBIfam" id="NF004837">
    <property type="entry name" value="PRK06187.1"/>
    <property type="match status" value="1"/>
</dbReference>
<dbReference type="KEGG" id="njp:NEJAP_2838"/>
<dbReference type="Proteomes" id="UP000595332">
    <property type="component" value="Chromosome"/>
</dbReference>
<gene>
    <name evidence="5" type="ORF">NEJAP_2838</name>
</gene>
<comment type="similarity">
    <text evidence="1">Belongs to the ATP-dependent AMP-binding enzyme family.</text>
</comment>
<protein>
    <submittedName>
        <fullName evidence="5">Fatty-acyl-CoA synthase</fullName>
        <ecNumber evidence="5">6.2.1.-</ecNumber>
    </submittedName>
</protein>
<dbReference type="InterPro" id="IPR025110">
    <property type="entry name" value="AMP-bd_C"/>
</dbReference>
<proteinExistence type="inferred from homology"/>
<sequence>MQTDFLPIIQAATSNTIGNGLTRSAMRFSNKEAIIFEQRRWTYQQLDLAVNRVANCLMTFGLQQGDRVAAYGKNSDAYLILWLACTRAGLIHVPINFALIQDELSYLLKQSGAKAIFVDDALAEHISNVKNSTSLSLIGRLRSKATPDHELDILNIALSEGNDQLPSIKINDTDVVQILYTSGTTSHPKGAMHTHRSFMSEYNSCIHHLNLKGTDRSLAALPLYHSAQMHVFTMPALMIGSLTYLMEAPLPESVFDIISREKINSFFAPPTVWIGLLRHPAFDQHDLSSLQNIYYGASIMPEPIVAELTKRLAGSRLYNCYGQSEIAPLATVLGPDEHAGRLSSAGKPVMSVTTRIVDPLTMLDCATGERGEIVHRSPHLMIGYWNKPDETREAFEGGWFHSGDLAYADKEGFIYIVDRIKDVVNTGGVLVASRDVEEALYLHPSVAEVAVIGTPHERWIEAITAIVVLKPDGEATAQMLIDHCQEHLASFKVPKAIIFAEGLPKNTAGKLLKRTLREQYSEAQLDELLN</sequence>
<dbReference type="AlphaFoldDB" id="A0A7R6PWG2"/>
<dbReference type="CDD" id="cd17631">
    <property type="entry name" value="FACL_FadD13-like"/>
    <property type="match status" value="1"/>
</dbReference>
<evidence type="ECO:0000259" key="4">
    <source>
        <dbReference type="Pfam" id="PF13193"/>
    </source>
</evidence>
<dbReference type="InterPro" id="IPR042099">
    <property type="entry name" value="ANL_N_sf"/>
</dbReference>
<evidence type="ECO:0000256" key="2">
    <source>
        <dbReference type="ARBA" id="ARBA00022598"/>
    </source>
</evidence>
<evidence type="ECO:0000259" key="3">
    <source>
        <dbReference type="Pfam" id="PF00501"/>
    </source>
</evidence>
<dbReference type="FunFam" id="3.30.300.30:FF:000008">
    <property type="entry name" value="2,3-dihydroxybenzoate-AMP ligase"/>
    <property type="match status" value="1"/>
</dbReference>
<dbReference type="Gene3D" id="3.40.50.12780">
    <property type="entry name" value="N-terminal domain of ligase-like"/>
    <property type="match status" value="1"/>
</dbReference>
<evidence type="ECO:0000256" key="1">
    <source>
        <dbReference type="ARBA" id="ARBA00006432"/>
    </source>
</evidence>
<dbReference type="PROSITE" id="PS00455">
    <property type="entry name" value="AMP_BINDING"/>
    <property type="match status" value="1"/>
</dbReference>
<keyword evidence="6" id="KW-1185">Reference proteome</keyword>
<reference evidence="5 6" key="1">
    <citation type="journal article" date="2008" name="Int. J. Syst. Evol. Microbiol.">
        <title>Neptunomonas japonica sp. nov., an Osedax japonicus symbiont-like bacterium isolated from sediment adjacent to sperm whale carcasses off Kagoshima, Japan.</title>
        <authorList>
            <person name="Miyazaki M."/>
            <person name="Nogi Y."/>
            <person name="Fujiwara Y."/>
            <person name="Kawato M."/>
            <person name="Kubokawa K."/>
            <person name="Horikoshi K."/>
        </authorList>
    </citation>
    <scope>NUCLEOTIDE SEQUENCE [LARGE SCALE GENOMIC DNA]</scope>
    <source>
        <strain evidence="5 6">JAMM 1380</strain>
    </source>
</reference>
<dbReference type="Pfam" id="PF13193">
    <property type="entry name" value="AMP-binding_C"/>
    <property type="match status" value="1"/>
</dbReference>
<dbReference type="EMBL" id="AP014546">
    <property type="protein sequence ID" value="BBB30778.1"/>
    <property type="molecule type" value="Genomic_DNA"/>
</dbReference>
<dbReference type="Pfam" id="PF00501">
    <property type="entry name" value="AMP-binding"/>
    <property type="match status" value="1"/>
</dbReference>
<feature type="domain" description="AMP-dependent synthetase/ligase" evidence="3">
    <location>
        <begin position="22"/>
        <end position="385"/>
    </location>
</feature>
<dbReference type="NCBIfam" id="NF006182">
    <property type="entry name" value="PRK08316.1"/>
    <property type="match status" value="1"/>
</dbReference>
<dbReference type="EC" id="6.2.1.-" evidence="5"/>
<evidence type="ECO:0000313" key="5">
    <source>
        <dbReference type="EMBL" id="BBB30778.1"/>
    </source>
</evidence>
<dbReference type="RefSeq" id="WP_201347938.1">
    <property type="nucleotide sequence ID" value="NZ_AP014546.1"/>
</dbReference>
<dbReference type="GO" id="GO:0016878">
    <property type="term" value="F:acid-thiol ligase activity"/>
    <property type="evidence" value="ECO:0007669"/>
    <property type="project" value="UniProtKB-ARBA"/>
</dbReference>
<dbReference type="InterPro" id="IPR045851">
    <property type="entry name" value="AMP-bd_C_sf"/>
</dbReference>
<dbReference type="InterPro" id="IPR050237">
    <property type="entry name" value="ATP-dep_AMP-bd_enzyme"/>
</dbReference>
<dbReference type="Gene3D" id="3.30.300.30">
    <property type="match status" value="1"/>
</dbReference>